<dbReference type="EMBL" id="CAJOBP010002573">
    <property type="protein sequence ID" value="CAF4362415.1"/>
    <property type="molecule type" value="Genomic_DNA"/>
</dbReference>
<name>A0A820LT98_9BILA</name>
<dbReference type="InterPro" id="IPR027417">
    <property type="entry name" value="P-loop_NTPase"/>
</dbReference>
<evidence type="ECO:0000313" key="5">
    <source>
        <dbReference type="Proteomes" id="UP000663873"/>
    </source>
</evidence>
<protein>
    <recommendedName>
        <fullName evidence="3">PDZ domain-containing protein</fullName>
    </recommendedName>
</protein>
<dbReference type="InterPro" id="IPR051067">
    <property type="entry name" value="NHER"/>
</dbReference>
<dbReference type="SUPFAM" id="SSF50156">
    <property type="entry name" value="PDZ domain-like"/>
    <property type="match status" value="3"/>
</dbReference>
<dbReference type="PANTHER" id="PTHR14191">
    <property type="entry name" value="PDZ DOMAIN CONTAINING PROTEIN"/>
    <property type="match status" value="1"/>
</dbReference>
<feature type="domain" description="PDZ" evidence="3">
    <location>
        <begin position="118"/>
        <end position="186"/>
    </location>
</feature>
<dbReference type="Pfam" id="PF01926">
    <property type="entry name" value="MMR_HSR1"/>
    <property type="match status" value="1"/>
</dbReference>
<keyword evidence="1" id="KW-0677">Repeat</keyword>
<dbReference type="Gene3D" id="3.40.50.300">
    <property type="entry name" value="P-loop containing nucleotide triphosphate hydrolases"/>
    <property type="match status" value="1"/>
</dbReference>
<dbReference type="Gene3D" id="2.30.42.10">
    <property type="match status" value="3"/>
</dbReference>
<gene>
    <name evidence="4" type="ORF">UJA718_LOCUS16528</name>
</gene>
<dbReference type="SMART" id="SM00228">
    <property type="entry name" value="PDZ"/>
    <property type="match status" value="3"/>
</dbReference>
<dbReference type="AlphaFoldDB" id="A0A820LT98"/>
<dbReference type="GO" id="GO:0016324">
    <property type="term" value="C:apical plasma membrane"/>
    <property type="evidence" value="ECO:0007669"/>
    <property type="project" value="TreeGrafter"/>
</dbReference>
<comment type="caution">
    <text evidence="4">The sequence shown here is derived from an EMBL/GenBank/DDBJ whole genome shotgun (WGS) entry which is preliminary data.</text>
</comment>
<dbReference type="InterPro" id="IPR036034">
    <property type="entry name" value="PDZ_sf"/>
</dbReference>
<feature type="region of interest" description="Disordered" evidence="2">
    <location>
        <begin position="214"/>
        <end position="257"/>
    </location>
</feature>
<dbReference type="GO" id="GO:0043495">
    <property type="term" value="F:protein-membrane adaptor activity"/>
    <property type="evidence" value="ECO:0007669"/>
    <property type="project" value="TreeGrafter"/>
</dbReference>
<evidence type="ECO:0000259" key="3">
    <source>
        <dbReference type="PROSITE" id="PS50106"/>
    </source>
</evidence>
<dbReference type="GO" id="GO:0072659">
    <property type="term" value="P:protein localization to plasma membrane"/>
    <property type="evidence" value="ECO:0007669"/>
    <property type="project" value="TreeGrafter"/>
</dbReference>
<evidence type="ECO:0000256" key="1">
    <source>
        <dbReference type="ARBA" id="ARBA00022737"/>
    </source>
</evidence>
<proteinExistence type="predicted"/>
<accession>A0A820LT98</accession>
<reference evidence="4" key="1">
    <citation type="submission" date="2021-02" db="EMBL/GenBank/DDBJ databases">
        <authorList>
            <person name="Nowell W R."/>
        </authorList>
    </citation>
    <scope>NUCLEOTIDE SEQUENCE</scope>
</reference>
<feature type="compositionally biased region" description="Low complexity" evidence="2">
    <location>
        <begin position="233"/>
        <end position="246"/>
    </location>
</feature>
<organism evidence="4 5">
    <name type="scientific">Rotaria socialis</name>
    <dbReference type="NCBI Taxonomy" id="392032"/>
    <lineage>
        <taxon>Eukaryota</taxon>
        <taxon>Metazoa</taxon>
        <taxon>Spiralia</taxon>
        <taxon>Gnathifera</taxon>
        <taxon>Rotifera</taxon>
        <taxon>Eurotatoria</taxon>
        <taxon>Bdelloidea</taxon>
        <taxon>Philodinida</taxon>
        <taxon>Philodinidae</taxon>
        <taxon>Rotaria</taxon>
    </lineage>
</organism>
<feature type="domain" description="PDZ" evidence="3">
    <location>
        <begin position="277"/>
        <end position="344"/>
    </location>
</feature>
<dbReference type="InterPro" id="IPR001478">
    <property type="entry name" value="PDZ"/>
</dbReference>
<dbReference type="InterPro" id="IPR006073">
    <property type="entry name" value="GTP-bd"/>
</dbReference>
<dbReference type="GO" id="GO:0005525">
    <property type="term" value="F:GTP binding"/>
    <property type="evidence" value="ECO:0007669"/>
    <property type="project" value="InterPro"/>
</dbReference>
<dbReference type="SUPFAM" id="SSF52540">
    <property type="entry name" value="P-loop containing nucleoside triphosphate hydrolases"/>
    <property type="match status" value="1"/>
</dbReference>
<keyword evidence="5" id="KW-1185">Reference proteome</keyword>
<evidence type="ECO:0000313" key="4">
    <source>
        <dbReference type="EMBL" id="CAF4362415.1"/>
    </source>
</evidence>
<evidence type="ECO:0000256" key="2">
    <source>
        <dbReference type="SAM" id="MobiDB-lite"/>
    </source>
</evidence>
<dbReference type="CDD" id="cd00136">
    <property type="entry name" value="PDZ_canonical"/>
    <property type="match status" value="1"/>
</dbReference>
<dbReference type="PANTHER" id="PTHR14191:SF3">
    <property type="entry name" value="NA(+)_H(+) EXCHANGE REGULATORY COFACTOR-LIKE PROTEIN NRFL-1"/>
    <property type="match status" value="1"/>
</dbReference>
<dbReference type="Proteomes" id="UP000663873">
    <property type="component" value="Unassembled WGS sequence"/>
</dbReference>
<dbReference type="Pfam" id="PF00595">
    <property type="entry name" value="PDZ"/>
    <property type="match status" value="1"/>
</dbReference>
<sequence>MPISELKKNGYEFHNIQLMQPTETSPVGLKLTKQQNPLQYIITAVAKYTKADLAGLKVNDWLIKIENTDIRTTEFSEVSHTIRDLLTNAGLINMVIARKKTSISPSTSGEYDKRDIRLIVLNEAAGLDFNSFISENDSQLQTHFISSVQPLSLADKAGLRDGDRILTVNDIDVTHAIHEDVCRMMQTKKPLQLTVVNDPKYIELIENVKRNQTITEDSTVRSRSPARHVSSDPISDLKISPSKSLSPSPPIEDEDDGLSKHRRVLFTVGKVSIKIKHCILRKDPTYNGYGLVLRYQNGLHLIDQVEDDSPAYIAGLREDDIILYADKKNVQQLTHDDVKILIRKLSIKNMDIDLILMKKSDVPRYKNYEETNSINWKLIFDNILNTDTIPTEQSTSSSIHSSNDQKKRVIFRKREKLVALLGRTDTGKTSAFNIMTGLSQRIGNRISSTTQQCFSHSNFIDTPGFGDTRGGESSHLSLVDFFISLSSGIDVLLYFVRFGAMNSTDLDLFVDIYKRILSIEAYSNSCLVVTDYSLPNLEQINLNDNEERKHLLKQLHENDKYSYVLNKFDNRVIFIDISPFDYRRREISKEVIEKFLASFQPTKRFNYLCYQVSSMITVHTEIILSFNYQFR</sequence>
<dbReference type="PROSITE" id="PS50106">
    <property type="entry name" value="PDZ"/>
    <property type="match status" value="2"/>
</dbReference>